<accession>A0AAE8C1A9</accession>
<gene>
    <name evidence="2" type="ORF">pEaSNUABM2_00256</name>
</gene>
<evidence type="ECO:0000313" key="2">
    <source>
        <dbReference type="EMBL" id="QZE59500.1"/>
    </source>
</evidence>
<reference evidence="2 3" key="1">
    <citation type="submission" date="2021-06" db="EMBL/GenBank/DDBJ databases">
        <title>Complete genome sequence of Erwinia phage pEa_SNUABM_2.</title>
        <authorList>
            <person name="Kim S.G."/>
            <person name="Park S.C."/>
        </authorList>
    </citation>
    <scope>NUCLEOTIDE SEQUENCE [LARGE SCALE GENOMIC DNA]</scope>
</reference>
<dbReference type="EMBL" id="MZ443786">
    <property type="protein sequence ID" value="QZE59500.1"/>
    <property type="molecule type" value="Genomic_DNA"/>
</dbReference>
<organism evidence="2 3">
    <name type="scientific">Erwinia phage pEa_SNUABM_2</name>
    <dbReference type="NCBI Taxonomy" id="2869547"/>
    <lineage>
        <taxon>Viruses</taxon>
        <taxon>Duplodnaviria</taxon>
        <taxon>Heunggongvirae</taxon>
        <taxon>Uroviricota</taxon>
        <taxon>Caudoviricetes</taxon>
        <taxon>Alexandravirus</taxon>
        <taxon>Alexandravirus SNUABM2</taxon>
    </lineage>
</organism>
<dbReference type="Proteomes" id="UP000827974">
    <property type="component" value="Segment"/>
</dbReference>
<name>A0AAE8C1A9_9CAUD</name>
<feature type="region of interest" description="Disordered" evidence="1">
    <location>
        <begin position="67"/>
        <end position="115"/>
    </location>
</feature>
<sequence length="115" mass="13240">MIYEREGLEQKNCIELHAIAEQRGLLSDFDEEDDIDEHLLIGIILDAQNEDLDAEVEECEERDAEEYCDECGGSFEGHEGLDEDEQDALDKQRAEDDRDPRINRRDGQDGSDDYC</sequence>
<proteinExistence type="predicted"/>
<keyword evidence="3" id="KW-1185">Reference proteome</keyword>
<evidence type="ECO:0000313" key="3">
    <source>
        <dbReference type="Proteomes" id="UP000827974"/>
    </source>
</evidence>
<evidence type="ECO:0000256" key="1">
    <source>
        <dbReference type="SAM" id="MobiDB-lite"/>
    </source>
</evidence>
<protein>
    <submittedName>
        <fullName evidence="2">Uncharacterized protein</fullName>
    </submittedName>
</protein>
<feature type="compositionally biased region" description="Basic and acidic residues" evidence="1">
    <location>
        <begin position="88"/>
        <end position="108"/>
    </location>
</feature>